<dbReference type="PANTHER" id="PTHR43519">
    <property type="entry name" value="ATP-DEPENDENT RNA HELICASE HRPB"/>
    <property type="match status" value="1"/>
</dbReference>
<evidence type="ECO:0000256" key="3">
    <source>
        <dbReference type="ARBA" id="ARBA00022806"/>
    </source>
</evidence>
<dbReference type="OrthoDB" id="9805617at2"/>
<dbReference type="Proteomes" id="UP000000683">
    <property type="component" value="Chromosome"/>
</dbReference>
<keyword evidence="4" id="KW-0067">ATP-binding</keyword>
<dbReference type="InterPro" id="IPR049614">
    <property type="entry name" value="HrpB_DEXH"/>
</dbReference>
<dbReference type="GO" id="GO:0003676">
    <property type="term" value="F:nucleic acid binding"/>
    <property type="evidence" value="ECO:0007669"/>
    <property type="project" value="InterPro"/>
</dbReference>
<reference evidence="8 9" key="1">
    <citation type="journal article" date="2011" name="J. Bacteriol.">
        <title>Complete genome sequence of the polycyclic aromatic hydrocarbon-degrading bacterium Alteromonas sp. strain SN2.</title>
        <authorList>
            <person name="Jin H.M."/>
            <person name="Jeong H."/>
            <person name="Moon E.J."/>
            <person name="Math R.K."/>
            <person name="Lee K."/>
            <person name="Kim H.J."/>
            <person name="Jeon C.O."/>
            <person name="Oh T.K."/>
            <person name="Kim J.F."/>
        </authorList>
    </citation>
    <scope>NUCLEOTIDE SEQUENCE [LARGE SCALE GENOMIC DNA]</scope>
    <source>
        <strain evidence="9">JCM 17741 / KACC 18427 / KCTC 11700BP / SN2</strain>
    </source>
</reference>
<dbReference type="InterPro" id="IPR013689">
    <property type="entry name" value="RNA_helicase_ATP-dep_HrpB_C"/>
</dbReference>
<keyword evidence="1" id="KW-0547">Nucleotide-binding</keyword>
<feature type="domain" description="Helicase ATP-binding" evidence="6">
    <location>
        <begin position="17"/>
        <end position="179"/>
    </location>
</feature>
<dbReference type="InterPro" id="IPR014001">
    <property type="entry name" value="Helicase_ATP-bd"/>
</dbReference>
<evidence type="ECO:0000256" key="5">
    <source>
        <dbReference type="SAM" id="MobiDB-lite"/>
    </source>
</evidence>
<keyword evidence="9" id="KW-1185">Reference proteome</keyword>
<dbReference type="SUPFAM" id="SSF52540">
    <property type="entry name" value="P-loop containing nucleoside triphosphate hydrolases"/>
    <property type="match status" value="1"/>
</dbReference>
<dbReference type="Pfam" id="PF08482">
    <property type="entry name" value="HrpB_C"/>
    <property type="match status" value="1"/>
</dbReference>
<dbReference type="SMART" id="SM00487">
    <property type="entry name" value="DEXDc"/>
    <property type="match status" value="1"/>
</dbReference>
<dbReference type="PANTHER" id="PTHR43519:SF1">
    <property type="entry name" value="ATP-DEPENDENT RNA HELICASE HRPB"/>
    <property type="match status" value="1"/>
</dbReference>
<dbReference type="HOGENOM" id="CLU_001832_5_6_6"/>
<evidence type="ECO:0000313" key="8">
    <source>
        <dbReference type="EMBL" id="AEF04792.1"/>
    </source>
</evidence>
<dbReference type="eggNOG" id="COG1643">
    <property type="taxonomic scope" value="Bacteria"/>
</dbReference>
<feature type="region of interest" description="Disordered" evidence="5">
    <location>
        <begin position="539"/>
        <end position="578"/>
    </location>
</feature>
<feature type="compositionally biased region" description="Low complexity" evidence="5">
    <location>
        <begin position="544"/>
        <end position="554"/>
    </location>
</feature>
<dbReference type="InterPro" id="IPR001650">
    <property type="entry name" value="Helicase_C-like"/>
</dbReference>
<evidence type="ECO:0000256" key="1">
    <source>
        <dbReference type="ARBA" id="ARBA00022741"/>
    </source>
</evidence>
<dbReference type="Pfam" id="PF00271">
    <property type="entry name" value="Helicase_C"/>
    <property type="match status" value="1"/>
</dbReference>
<sequence length="894" mass="98334">MLQLLLHLPAAQLIEPVNKAISENNLIIGAPPGAGKSTVLPLSLLSAIPQGKVLLMQPRRVVVRNLANYLAGILNEKVGDTVGYRIKGESKVGKNTRLELITEGILARMIQSDPELAGVSAIIFDEFHERSIHSDFGLALALDVQAGLREDLRLVVMSATLDVEPLTALMDNHGAVPAINLDAKGRTFPVTMHYSKDVLAHEVVSATAEMTTRAFSQHQGDVLVFLPGSGAIRGVAQRLSTLEDKYDVALHTLFGAMSKEAQQAAINPDPQGRRKIILATNIAETSLTIEGVKVVVDSMWENQAQYNPSSGFTQLMQQRISRASAIQRAGRAGRVSAGDCYRLCSQSSFERMAQHNAPQVLREDVSSLLLDALQWGATPSSLAMLTQPTNAQLKVAGNNLTAIDALKELDDNQIITPYGRKLSDIPCHPNLANLLIRCEQGVEGVEPAMQRKLKCAAPFVVALAENLGGQFTQIYVIDALLNLDGQTRKQLHQQASKYAKYVGLTANDLDINGIDEEALALCIAIAFPQRVAFYRGQASDKANGKANGNQKGQGATQGNMQGKPQQSGYKLASGKGGELEQHSPEQWLAVLHGQQTGNTVKFRLVQPINEALLRAVFPNEFTSKKQVRYNVAKKAMEARVIAGFHAIDLASEPVSGQEKQQDNRFWKKQTAYAWFEYLENIPVSEWPLTEGDWQWWNRLKLAASLNLPQPQAFDKPDPWPQSLPALMYNAKEALIEPLSRCESLAKLQKLPWKNTLNNALSWPQQDALASLLPTHLPIPTGRDAALEYRDNGDVVLAVRMQEMYSQTAPLTVAGGRTNIVYELLSPAGRPLQTTKDLAGFWTGSYLAIQKEMKGRYPKLMRRMEVDKVKGSEKVVDTKRSKNKRGSKNKVDKRR</sequence>
<dbReference type="CDD" id="cd17990">
    <property type="entry name" value="DEXHc_HrpB"/>
    <property type="match status" value="1"/>
</dbReference>
<dbReference type="InterPro" id="IPR027417">
    <property type="entry name" value="P-loop_NTPase"/>
</dbReference>
<gene>
    <name evidence="8" type="ordered locus">ambt_16435</name>
</gene>
<feature type="compositionally biased region" description="Basic residues" evidence="5">
    <location>
        <begin position="880"/>
        <end position="894"/>
    </location>
</feature>
<dbReference type="KEGG" id="alt:ambt_16435"/>
<dbReference type="PROSITE" id="PS51192">
    <property type="entry name" value="HELICASE_ATP_BIND_1"/>
    <property type="match status" value="1"/>
</dbReference>
<dbReference type="CDD" id="cd18791">
    <property type="entry name" value="SF2_C_RHA"/>
    <property type="match status" value="1"/>
</dbReference>
<dbReference type="Gene3D" id="1.20.120.1080">
    <property type="match status" value="1"/>
</dbReference>
<dbReference type="EMBL" id="CP002339">
    <property type="protein sequence ID" value="AEF04792.1"/>
    <property type="molecule type" value="Genomic_DNA"/>
</dbReference>
<feature type="region of interest" description="Disordered" evidence="5">
    <location>
        <begin position="867"/>
        <end position="894"/>
    </location>
</feature>
<keyword evidence="2" id="KW-0378">Hydrolase</keyword>
<dbReference type="PROSITE" id="PS51194">
    <property type="entry name" value="HELICASE_CTER"/>
    <property type="match status" value="1"/>
</dbReference>
<proteinExistence type="predicted"/>
<feature type="domain" description="Helicase C-terminal" evidence="7">
    <location>
        <begin position="210"/>
        <end position="376"/>
    </location>
</feature>
<dbReference type="PIRSF" id="PIRSF005496">
    <property type="entry name" value="ATP_hel_hrpB"/>
    <property type="match status" value="1"/>
</dbReference>
<evidence type="ECO:0000259" key="6">
    <source>
        <dbReference type="PROSITE" id="PS51192"/>
    </source>
</evidence>
<dbReference type="Gene3D" id="3.40.50.300">
    <property type="entry name" value="P-loop containing nucleotide triphosphate hydrolases"/>
    <property type="match status" value="2"/>
</dbReference>
<evidence type="ECO:0000259" key="7">
    <source>
        <dbReference type="PROSITE" id="PS51194"/>
    </source>
</evidence>
<dbReference type="RefSeq" id="WP_013785714.1">
    <property type="nucleotide sequence ID" value="NC_015554.1"/>
</dbReference>
<dbReference type="GO" id="GO:0005524">
    <property type="term" value="F:ATP binding"/>
    <property type="evidence" value="ECO:0007669"/>
    <property type="project" value="UniProtKB-KW"/>
</dbReference>
<dbReference type="GO" id="GO:0004386">
    <property type="term" value="F:helicase activity"/>
    <property type="evidence" value="ECO:0007669"/>
    <property type="project" value="UniProtKB-KW"/>
</dbReference>
<protein>
    <submittedName>
        <fullName evidence="8">ATP-dependent helicase HrpB</fullName>
    </submittedName>
</protein>
<evidence type="ECO:0000313" key="9">
    <source>
        <dbReference type="Proteomes" id="UP000000683"/>
    </source>
</evidence>
<dbReference type="AlphaFoldDB" id="F5ZF15"/>
<feature type="compositionally biased region" description="Polar residues" evidence="5">
    <location>
        <begin position="556"/>
        <end position="568"/>
    </location>
</feature>
<organism evidence="8 9">
    <name type="scientific">Alteromonas naphthalenivorans</name>
    <dbReference type="NCBI Taxonomy" id="715451"/>
    <lineage>
        <taxon>Bacteria</taxon>
        <taxon>Pseudomonadati</taxon>
        <taxon>Pseudomonadota</taxon>
        <taxon>Gammaproteobacteria</taxon>
        <taxon>Alteromonadales</taxon>
        <taxon>Alteromonadaceae</taxon>
        <taxon>Alteromonas/Salinimonas group</taxon>
        <taxon>Alteromonas</taxon>
    </lineage>
</organism>
<dbReference type="InterPro" id="IPR011545">
    <property type="entry name" value="DEAD/DEAH_box_helicase_dom"/>
</dbReference>
<dbReference type="Pfam" id="PF00270">
    <property type="entry name" value="DEAD"/>
    <property type="match status" value="1"/>
</dbReference>
<evidence type="ECO:0000256" key="2">
    <source>
        <dbReference type="ARBA" id="ARBA00022801"/>
    </source>
</evidence>
<name>F5ZF15_ALTNA</name>
<feature type="compositionally biased region" description="Basic and acidic residues" evidence="5">
    <location>
        <begin position="867"/>
        <end position="879"/>
    </location>
</feature>
<evidence type="ECO:0000256" key="4">
    <source>
        <dbReference type="ARBA" id="ARBA00022840"/>
    </source>
</evidence>
<keyword evidence="3 8" id="KW-0347">Helicase</keyword>
<dbReference type="InterPro" id="IPR010225">
    <property type="entry name" value="HrpB"/>
</dbReference>
<dbReference type="GO" id="GO:0016787">
    <property type="term" value="F:hydrolase activity"/>
    <property type="evidence" value="ECO:0007669"/>
    <property type="project" value="UniProtKB-KW"/>
</dbReference>
<dbReference type="SMART" id="SM00490">
    <property type="entry name" value="HELICc"/>
    <property type="match status" value="1"/>
</dbReference>
<accession>F5ZF15</accession>